<evidence type="ECO:0000256" key="1">
    <source>
        <dbReference type="SAM" id="MobiDB-lite"/>
    </source>
</evidence>
<accession>A0ABW8AT14</accession>
<comment type="caution">
    <text evidence="2">The sequence shown here is derived from an EMBL/GenBank/DDBJ whole genome shotgun (WGS) entry which is preliminary data.</text>
</comment>
<dbReference type="Proteomes" id="UP001612915">
    <property type="component" value="Unassembled WGS sequence"/>
</dbReference>
<proteinExistence type="predicted"/>
<gene>
    <name evidence="2" type="ORF">ACIB24_20835</name>
</gene>
<dbReference type="EMBL" id="JBITLV010000007">
    <property type="protein sequence ID" value="MFI7589519.1"/>
    <property type="molecule type" value="Genomic_DNA"/>
</dbReference>
<name>A0ABW8AT14_9ACTN</name>
<feature type="compositionally biased region" description="Basic residues" evidence="1">
    <location>
        <begin position="1"/>
        <end position="10"/>
    </location>
</feature>
<organism evidence="2 3">
    <name type="scientific">Spongisporangium articulatum</name>
    <dbReference type="NCBI Taxonomy" id="3362603"/>
    <lineage>
        <taxon>Bacteria</taxon>
        <taxon>Bacillati</taxon>
        <taxon>Actinomycetota</taxon>
        <taxon>Actinomycetes</taxon>
        <taxon>Kineosporiales</taxon>
        <taxon>Kineosporiaceae</taxon>
        <taxon>Spongisporangium</taxon>
    </lineage>
</organism>
<sequence length="120" mass="13476">MGLFSRRRASGGKSSGKGTRAQEREEAGAVRQYLDEFVRTRVGVEAFLEPPTTVTPPTVLLIATTGEWTRRRVPDHAAARDWAGRLNVPVYDVQLVGYPQRMRDWNEKVKREGRQAPPTG</sequence>
<reference evidence="2 3" key="1">
    <citation type="submission" date="2024-10" db="EMBL/GenBank/DDBJ databases">
        <title>The Natural Products Discovery Center: Release of the First 8490 Sequenced Strains for Exploring Actinobacteria Biosynthetic Diversity.</title>
        <authorList>
            <person name="Kalkreuter E."/>
            <person name="Kautsar S.A."/>
            <person name="Yang D."/>
            <person name="Bader C.D."/>
            <person name="Teijaro C.N."/>
            <person name="Fluegel L."/>
            <person name="Davis C.M."/>
            <person name="Simpson J.R."/>
            <person name="Lauterbach L."/>
            <person name="Steele A.D."/>
            <person name="Gui C."/>
            <person name="Meng S."/>
            <person name="Li G."/>
            <person name="Viehrig K."/>
            <person name="Ye F."/>
            <person name="Su P."/>
            <person name="Kiefer A.F."/>
            <person name="Nichols A."/>
            <person name="Cepeda A.J."/>
            <person name="Yan W."/>
            <person name="Fan B."/>
            <person name="Jiang Y."/>
            <person name="Adhikari A."/>
            <person name="Zheng C.-J."/>
            <person name="Schuster L."/>
            <person name="Cowan T.M."/>
            <person name="Smanski M.J."/>
            <person name="Chevrette M.G."/>
            <person name="De Carvalho L.P.S."/>
            <person name="Shen B."/>
        </authorList>
    </citation>
    <scope>NUCLEOTIDE SEQUENCE [LARGE SCALE GENOMIC DNA]</scope>
    <source>
        <strain evidence="2 3">NPDC049639</strain>
    </source>
</reference>
<feature type="region of interest" description="Disordered" evidence="1">
    <location>
        <begin position="1"/>
        <end position="27"/>
    </location>
</feature>
<evidence type="ECO:0000313" key="3">
    <source>
        <dbReference type="Proteomes" id="UP001612915"/>
    </source>
</evidence>
<keyword evidence="3" id="KW-1185">Reference proteome</keyword>
<protein>
    <submittedName>
        <fullName evidence="2">Oxidoreductase</fullName>
    </submittedName>
</protein>
<dbReference type="RefSeq" id="WP_398284104.1">
    <property type="nucleotide sequence ID" value="NZ_JBITLV010000007.1"/>
</dbReference>
<evidence type="ECO:0000313" key="2">
    <source>
        <dbReference type="EMBL" id="MFI7589519.1"/>
    </source>
</evidence>